<sequence>DTPQSDRRLCHCSLLGEHRPGQTVVRRIKGRIHRSKSLDSIDLMDSNVSPPTPAAAAAAAACPVQKTF</sequence>
<reference evidence="1" key="1">
    <citation type="journal article" date="2004" name="Nature">
        <title>Genome duplication in the teleost fish Tetraodon nigroviridis reveals the early vertebrate proto-karyotype.</title>
        <authorList>
            <person name="Jaillon O."/>
            <person name="Aury J.-M."/>
            <person name="Brunet F."/>
            <person name="Petit J.-L."/>
            <person name="Stange-Thomann N."/>
            <person name="Mauceli E."/>
            <person name="Bouneau L."/>
            <person name="Fischer C."/>
            <person name="Ozouf-Costaz C."/>
            <person name="Bernot A."/>
            <person name="Nicaud S."/>
            <person name="Jaffe D."/>
            <person name="Fisher S."/>
            <person name="Lutfalla G."/>
            <person name="Dossat C."/>
            <person name="Segurens B."/>
            <person name="Dasilva C."/>
            <person name="Salanoubat M."/>
            <person name="Levy M."/>
            <person name="Boudet N."/>
            <person name="Castellano S."/>
            <person name="Anthouard V."/>
            <person name="Jubin C."/>
            <person name="Castelli V."/>
            <person name="Katinka M."/>
            <person name="Vacherie B."/>
            <person name="Biemont C."/>
            <person name="Skalli Z."/>
            <person name="Cattolico L."/>
            <person name="Poulain J."/>
            <person name="De Berardinis V."/>
            <person name="Cruaud C."/>
            <person name="Duprat S."/>
            <person name="Brottier P."/>
            <person name="Coutanceau J.-P."/>
            <person name="Gouzy J."/>
            <person name="Parra G."/>
            <person name="Lardier G."/>
            <person name="Chapple C."/>
            <person name="McKernan K.J."/>
            <person name="McEwan P."/>
            <person name="Bosak S."/>
            <person name="Kellis M."/>
            <person name="Volff J.-N."/>
            <person name="Guigo R."/>
            <person name="Zody M.C."/>
            <person name="Mesirov J."/>
            <person name="Lindblad-Toh K."/>
            <person name="Birren B."/>
            <person name="Nusbaum C."/>
            <person name="Kahn D."/>
            <person name="Robinson-Rechavi M."/>
            <person name="Laudet V."/>
            <person name="Schachter V."/>
            <person name="Quetier F."/>
            <person name="Saurin W."/>
            <person name="Scarpelli C."/>
            <person name="Wincker P."/>
            <person name="Lander E.S."/>
            <person name="Weissenbach J."/>
            <person name="Roest Crollius H."/>
        </authorList>
    </citation>
    <scope>NUCLEOTIDE SEQUENCE [LARGE SCALE GENOMIC DNA]</scope>
</reference>
<dbReference type="AlphaFoldDB" id="Q4TGF0"/>
<accession>Q4TGF0</accession>
<evidence type="ECO:0000313" key="1">
    <source>
        <dbReference type="EMBL" id="CAF88032.1"/>
    </source>
</evidence>
<proteinExistence type="predicted"/>
<gene>
    <name evidence="1" type="ORF">GSTENG00001138001</name>
</gene>
<dbReference type="KEGG" id="tng:GSTEN00001138G001"/>
<organism evidence="1">
    <name type="scientific">Tetraodon nigroviridis</name>
    <name type="common">Spotted green pufferfish</name>
    <name type="synonym">Chelonodon nigroviridis</name>
    <dbReference type="NCBI Taxonomy" id="99883"/>
    <lineage>
        <taxon>Eukaryota</taxon>
        <taxon>Metazoa</taxon>
        <taxon>Chordata</taxon>
        <taxon>Craniata</taxon>
        <taxon>Vertebrata</taxon>
        <taxon>Euteleostomi</taxon>
        <taxon>Actinopterygii</taxon>
        <taxon>Neopterygii</taxon>
        <taxon>Teleostei</taxon>
        <taxon>Neoteleostei</taxon>
        <taxon>Acanthomorphata</taxon>
        <taxon>Eupercaria</taxon>
        <taxon>Tetraodontiformes</taxon>
        <taxon>Tetradontoidea</taxon>
        <taxon>Tetraodontidae</taxon>
        <taxon>Tetraodon</taxon>
    </lineage>
</organism>
<dbReference type="EMBL" id="CAAE01003744">
    <property type="protein sequence ID" value="CAF88032.1"/>
    <property type="molecule type" value="Genomic_DNA"/>
</dbReference>
<protein>
    <submittedName>
        <fullName evidence="1">Chromosome undetermined SCAF3744, whole genome shotgun sequence</fullName>
    </submittedName>
</protein>
<dbReference type="OrthoDB" id="8963408at2759"/>
<reference evidence="1" key="2">
    <citation type="submission" date="2004-02" db="EMBL/GenBank/DDBJ databases">
        <authorList>
            <consortium name="Genoscope"/>
            <consortium name="Whitehead Institute Centre for Genome Research"/>
        </authorList>
    </citation>
    <scope>NUCLEOTIDE SEQUENCE</scope>
</reference>
<name>Q4TGF0_TETNG</name>
<feature type="non-terminal residue" evidence="1">
    <location>
        <position position="1"/>
    </location>
</feature>